<evidence type="ECO:0000256" key="2">
    <source>
        <dbReference type="ARBA" id="ARBA00012438"/>
    </source>
</evidence>
<evidence type="ECO:0000313" key="12">
    <source>
        <dbReference type="Proteomes" id="UP001518976"/>
    </source>
</evidence>
<dbReference type="Proteomes" id="UP001518976">
    <property type="component" value="Unassembled WGS sequence"/>
</dbReference>
<name>A0ABS3WMP3_9ACTN</name>
<keyword evidence="6 11" id="KW-0418">Kinase</keyword>
<feature type="coiled-coil region" evidence="9">
    <location>
        <begin position="130"/>
        <end position="157"/>
    </location>
</feature>
<evidence type="ECO:0000256" key="8">
    <source>
        <dbReference type="ARBA" id="ARBA00023012"/>
    </source>
</evidence>
<comment type="caution">
    <text evidence="11">The sequence shown here is derived from an EMBL/GenBank/DDBJ whole genome shotgun (WGS) entry which is preliminary data.</text>
</comment>
<keyword evidence="7" id="KW-0067">ATP-binding</keyword>
<keyword evidence="12" id="KW-1185">Reference proteome</keyword>
<evidence type="ECO:0000256" key="1">
    <source>
        <dbReference type="ARBA" id="ARBA00000085"/>
    </source>
</evidence>
<feature type="domain" description="Histidine kinase/HSP90-like ATPase" evidence="10">
    <location>
        <begin position="269"/>
        <end position="369"/>
    </location>
</feature>
<evidence type="ECO:0000256" key="7">
    <source>
        <dbReference type="ARBA" id="ARBA00022840"/>
    </source>
</evidence>
<evidence type="ECO:0000313" key="11">
    <source>
        <dbReference type="EMBL" id="MBO8184395.1"/>
    </source>
</evidence>
<keyword evidence="8" id="KW-0902">Two-component regulatory system</keyword>
<evidence type="ECO:0000256" key="4">
    <source>
        <dbReference type="ARBA" id="ARBA00022679"/>
    </source>
</evidence>
<organism evidence="11 12">
    <name type="scientific">Streptomyces spirodelae</name>
    <dbReference type="NCBI Taxonomy" id="2812904"/>
    <lineage>
        <taxon>Bacteria</taxon>
        <taxon>Bacillati</taxon>
        <taxon>Actinomycetota</taxon>
        <taxon>Actinomycetes</taxon>
        <taxon>Kitasatosporales</taxon>
        <taxon>Streptomycetaceae</taxon>
        <taxon>Streptomyces</taxon>
    </lineage>
</organism>
<evidence type="ECO:0000256" key="6">
    <source>
        <dbReference type="ARBA" id="ARBA00022777"/>
    </source>
</evidence>
<keyword evidence="3" id="KW-0597">Phosphoprotein</keyword>
<dbReference type="EC" id="2.7.13.3" evidence="2"/>
<keyword evidence="4" id="KW-0808">Transferase</keyword>
<evidence type="ECO:0000256" key="5">
    <source>
        <dbReference type="ARBA" id="ARBA00022741"/>
    </source>
</evidence>
<comment type="catalytic activity">
    <reaction evidence="1">
        <text>ATP + protein L-histidine = ADP + protein N-phospho-L-histidine.</text>
        <dbReference type="EC" id="2.7.13.3"/>
    </reaction>
</comment>
<dbReference type="InterPro" id="IPR036890">
    <property type="entry name" value="HATPase_C_sf"/>
</dbReference>
<dbReference type="PANTHER" id="PTHR24421:SF10">
    <property type="entry name" value="NITRATE_NITRITE SENSOR PROTEIN NARQ"/>
    <property type="match status" value="1"/>
</dbReference>
<dbReference type="InterPro" id="IPR011712">
    <property type="entry name" value="Sig_transdc_His_kin_sub3_dim/P"/>
</dbReference>
<dbReference type="GO" id="GO:0016301">
    <property type="term" value="F:kinase activity"/>
    <property type="evidence" value="ECO:0007669"/>
    <property type="project" value="UniProtKB-KW"/>
</dbReference>
<accession>A0ABS3WMP3</accession>
<evidence type="ECO:0000256" key="9">
    <source>
        <dbReference type="SAM" id="Coils"/>
    </source>
</evidence>
<proteinExistence type="predicted"/>
<dbReference type="Pfam" id="PF07730">
    <property type="entry name" value="HisKA_3"/>
    <property type="match status" value="1"/>
</dbReference>
<evidence type="ECO:0000259" key="10">
    <source>
        <dbReference type="SMART" id="SM00387"/>
    </source>
</evidence>
<protein>
    <recommendedName>
        <fullName evidence="2">histidine kinase</fullName>
        <ecNumber evidence="2">2.7.13.3</ecNumber>
    </recommendedName>
</protein>
<evidence type="ECO:0000256" key="3">
    <source>
        <dbReference type="ARBA" id="ARBA00022553"/>
    </source>
</evidence>
<dbReference type="CDD" id="cd16917">
    <property type="entry name" value="HATPase_UhpB-NarQ-NarX-like"/>
    <property type="match status" value="1"/>
</dbReference>
<dbReference type="InterPro" id="IPR003594">
    <property type="entry name" value="HATPase_dom"/>
</dbReference>
<dbReference type="Gene3D" id="3.30.565.10">
    <property type="entry name" value="Histidine kinase-like ATPase, C-terminal domain"/>
    <property type="match status" value="1"/>
</dbReference>
<keyword evidence="5" id="KW-0547">Nucleotide-binding</keyword>
<dbReference type="InterPro" id="IPR050482">
    <property type="entry name" value="Sensor_HK_TwoCompSys"/>
</dbReference>
<reference evidence="11 12" key="1">
    <citation type="submission" date="2021-02" db="EMBL/GenBank/DDBJ databases">
        <title>Streptomyces spirodelae sp. nov., isolated from duckweed.</title>
        <authorList>
            <person name="Saimee Y."/>
            <person name="Duangmal K."/>
        </authorList>
    </citation>
    <scope>NUCLEOTIDE SEQUENCE [LARGE SCALE GENOMIC DNA]</scope>
    <source>
        <strain evidence="11 12">DW4-2</strain>
    </source>
</reference>
<dbReference type="SMART" id="SM00387">
    <property type="entry name" value="HATPase_c"/>
    <property type="match status" value="1"/>
</dbReference>
<dbReference type="SUPFAM" id="SSF55874">
    <property type="entry name" value="ATPase domain of HSP90 chaperone/DNA topoisomerase II/histidine kinase"/>
    <property type="match status" value="1"/>
</dbReference>
<dbReference type="EMBL" id="JAFFZN010000002">
    <property type="protein sequence ID" value="MBO8184395.1"/>
    <property type="molecule type" value="Genomic_DNA"/>
</dbReference>
<keyword evidence="9" id="KW-0175">Coiled coil</keyword>
<dbReference type="Gene3D" id="1.20.5.1930">
    <property type="match status" value="1"/>
</dbReference>
<dbReference type="PANTHER" id="PTHR24421">
    <property type="entry name" value="NITRATE/NITRITE SENSOR PROTEIN NARX-RELATED"/>
    <property type="match status" value="1"/>
</dbReference>
<sequence length="385" mass="39716">MVLSASPGNGRFPTLFGWTLLTCSGALLVLRRRAPWLTVLGIVVCVGPYHAQDFSHLAAVPGALVALYSMAVAGPPLRSLATLCGIVGIMVTVMSSAGKTHELSDMLRSSGWIVVCVLFGETVRLHRNYLAAVVERAERAERTREEEAARRVAQERLRIARDLHDLLAHSITLIGVQTSVAAHVLVADPERLDREAVAKALESISETCRGARAELRTTLEVLRAGDAEGMEPLPGLSGLPDLARSACDAGAHVELSVGESAHALEPAPAVGAAAYRIVQEALTNAVRHAGPAVRVRAVVEAVGEALRVSVVDDGPDGAAPAPGEGAGGPGGFGIAGMRERARSVGGTVEAGPRAPGPGFAVTALLPARPSTSALASSAAPRGALS</sequence>
<gene>
    <name evidence="11" type="ORF">JW592_02720</name>
</gene>
<dbReference type="Pfam" id="PF02518">
    <property type="entry name" value="HATPase_c"/>
    <property type="match status" value="1"/>
</dbReference>